<dbReference type="EMBL" id="QFVT01000003">
    <property type="protein sequence ID" value="PYC48645.1"/>
    <property type="molecule type" value="Genomic_DNA"/>
</dbReference>
<keyword evidence="3 5" id="KW-1133">Transmembrane helix</keyword>
<dbReference type="GO" id="GO:0016020">
    <property type="term" value="C:membrane"/>
    <property type="evidence" value="ECO:0007669"/>
    <property type="project" value="UniProtKB-SubCell"/>
</dbReference>
<evidence type="ECO:0000256" key="1">
    <source>
        <dbReference type="ARBA" id="ARBA00004141"/>
    </source>
</evidence>
<sequence>MTHPVPTPTTAQITASPRAWAELMLLALIWGGSFLCNAVVLREVGFATVVAFRVSGAALVLWAYVLLRGLRVPMDLRMWGAFAVMGLLNNALPFTLITFGQQHIPSGLSAILNSTTAVFGILIAAMVFADERLTARKLIGVSLGFCGAATAIGVKAIHAFDITSVAQLALIGAAICYGLSGAWARARLTNVSPQIATAGMLTCSSAMMIPYALWTEDLPRLTYSAATWGAIAYLAVLATAGAYLLYYRIAASAGVGNLLLVTLLVAPVAIALGALVLGESLAPKAYAGFALLAAGLVIIDGRIPRRLRAWRHKAVPK</sequence>
<evidence type="ECO:0000256" key="3">
    <source>
        <dbReference type="ARBA" id="ARBA00022989"/>
    </source>
</evidence>
<keyword evidence="4 5" id="KW-0472">Membrane</keyword>
<feature type="transmembrane region" description="Helical" evidence="5">
    <location>
        <begin position="284"/>
        <end position="303"/>
    </location>
</feature>
<evidence type="ECO:0000313" key="7">
    <source>
        <dbReference type="EMBL" id="PYC48645.1"/>
    </source>
</evidence>
<keyword evidence="8" id="KW-1185">Reference proteome</keyword>
<dbReference type="RefSeq" id="WP_110795377.1">
    <property type="nucleotide sequence ID" value="NZ_KZ826482.1"/>
</dbReference>
<reference evidence="7 8" key="1">
    <citation type="submission" date="2018-05" db="EMBL/GenBank/DDBJ databases">
        <title>Oceanovita maritima gen. nov., sp. nov., a marine bacterium in the family Rhodobacteraceae isolated from surface seawater of Lundu port Xiamen, China.</title>
        <authorList>
            <person name="Hetharua B.H."/>
            <person name="Min D."/>
            <person name="Liao H."/>
            <person name="Tian Y."/>
        </authorList>
    </citation>
    <scope>NUCLEOTIDE SEQUENCE [LARGE SCALE GENOMIC DNA]</scope>
    <source>
        <strain evidence="7 8">FSX-11</strain>
    </source>
</reference>
<feature type="transmembrane region" description="Helical" evidence="5">
    <location>
        <begin position="79"/>
        <end position="99"/>
    </location>
</feature>
<dbReference type="Proteomes" id="UP000248012">
    <property type="component" value="Unassembled WGS sequence"/>
</dbReference>
<proteinExistence type="predicted"/>
<feature type="transmembrane region" description="Helical" evidence="5">
    <location>
        <begin position="164"/>
        <end position="183"/>
    </location>
</feature>
<gene>
    <name evidence="7" type="ORF">DI396_05045</name>
</gene>
<feature type="transmembrane region" description="Helical" evidence="5">
    <location>
        <begin position="226"/>
        <end position="246"/>
    </location>
</feature>
<dbReference type="OrthoDB" id="9810556at2"/>
<dbReference type="SUPFAM" id="SSF103481">
    <property type="entry name" value="Multidrug resistance efflux transporter EmrE"/>
    <property type="match status" value="2"/>
</dbReference>
<protein>
    <submittedName>
        <fullName evidence="7">EamA family transporter</fullName>
    </submittedName>
</protein>
<feature type="transmembrane region" description="Helical" evidence="5">
    <location>
        <begin position="46"/>
        <end position="67"/>
    </location>
</feature>
<dbReference type="AlphaFoldDB" id="A0A2V4MPK4"/>
<accession>A0A2V4MPK4</accession>
<dbReference type="PANTHER" id="PTHR32322">
    <property type="entry name" value="INNER MEMBRANE TRANSPORTER"/>
    <property type="match status" value="1"/>
</dbReference>
<comment type="caution">
    <text evidence="7">The sequence shown here is derived from an EMBL/GenBank/DDBJ whole genome shotgun (WGS) entry which is preliminary data.</text>
</comment>
<dbReference type="InterPro" id="IPR037185">
    <property type="entry name" value="EmrE-like"/>
</dbReference>
<dbReference type="InterPro" id="IPR000620">
    <property type="entry name" value="EamA_dom"/>
</dbReference>
<evidence type="ECO:0000256" key="4">
    <source>
        <dbReference type="ARBA" id="ARBA00023136"/>
    </source>
</evidence>
<name>A0A2V4MPK4_9RHOB</name>
<evidence type="ECO:0000256" key="2">
    <source>
        <dbReference type="ARBA" id="ARBA00022692"/>
    </source>
</evidence>
<feature type="domain" description="EamA" evidence="6">
    <location>
        <begin position="23"/>
        <end position="149"/>
    </location>
</feature>
<feature type="transmembrane region" description="Helical" evidence="5">
    <location>
        <begin position="138"/>
        <end position="158"/>
    </location>
</feature>
<keyword evidence="2 5" id="KW-0812">Transmembrane</keyword>
<evidence type="ECO:0000313" key="8">
    <source>
        <dbReference type="Proteomes" id="UP000248012"/>
    </source>
</evidence>
<dbReference type="Pfam" id="PF00892">
    <property type="entry name" value="EamA"/>
    <property type="match status" value="2"/>
</dbReference>
<feature type="transmembrane region" description="Helical" evidence="5">
    <location>
        <begin position="195"/>
        <end position="214"/>
    </location>
</feature>
<feature type="domain" description="EamA" evidence="6">
    <location>
        <begin position="167"/>
        <end position="299"/>
    </location>
</feature>
<dbReference type="PANTHER" id="PTHR32322:SF9">
    <property type="entry name" value="AMINO-ACID METABOLITE EFFLUX PUMP-RELATED"/>
    <property type="match status" value="1"/>
</dbReference>
<evidence type="ECO:0000259" key="6">
    <source>
        <dbReference type="Pfam" id="PF00892"/>
    </source>
</evidence>
<feature type="transmembrane region" description="Helical" evidence="5">
    <location>
        <begin position="20"/>
        <end position="40"/>
    </location>
</feature>
<evidence type="ECO:0000256" key="5">
    <source>
        <dbReference type="SAM" id="Phobius"/>
    </source>
</evidence>
<dbReference type="InterPro" id="IPR050638">
    <property type="entry name" value="AA-Vitamin_Transporters"/>
</dbReference>
<feature type="transmembrane region" description="Helical" evidence="5">
    <location>
        <begin position="258"/>
        <end position="278"/>
    </location>
</feature>
<comment type="subcellular location">
    <subcellularLocation>
        <location evidence="1">Membrane</location>
        <topology evidence="1">Multi-pass membrane protein</topology>
    </subcellularLocation>
</comment>
<feature type="transmembrane region" description="Helical" evidence="5">
    <location>
        <begin position="111"/>
        <end position="129"/>
    </location>
</feature>
<organism evidence="7 8">
    <name type="scientific">Litorivita pollutaquae</name>
    <dbReference type="NCBI Taxonomy" id="2200892"/>
    <lineage>
        <taxon>Bacteria</taxon>
        <taxon>Pseudomonadati</taxon>
        <taxon>Pseudomonadota</taxon>
        <taxon>Alphaproteobacteria</taxon>
        <taxon>Rhodobacterales</taxon>
        <taxon>Paracoccaceae</taxon>
        <taxon>Litorivita</taxon>
    </lineage>
</organism>